<dbReference type="AlphaFoldDB" id="A0A2N0ZN43"/>
<protein>
    <submittedName>
        <fullName evidence="1">Helix-turn-helix domain-containing protein</fullName>
    </submittedName>
</protein>
<evidence type="ECO:0000313" key="1">
    <source>
        <dbReference type="EMBL" id="PKG30917.1"/>
    </source>
</evidence>
<reference evidence="1 2" key="1">
    <citation type="journal article" date="2010" name="Int. J. Syst. Evol. Microbiol.">
        <title>Bacillus horneckiae sp. nov., isolated from a spacecraft-assembly clean room.</title>
        <authorList>
            <person name="Vaishampayan P."/>
            <person name="Probst A."/>
            <person name="Krishnamurthi S."/>
            <person name="Ghosh S."/>
            <person name="Osman S."/>
            <person name="McDowall A."/>
            <person name="Ruckmani A."/>
            <person name="Mayilraj S."/>
            <person name="Venkateswaran K."/>
        </authorList>
    </citation>
    <scope>NUCLEOTIDE SEQUENCE [LARGE SCALE GENOMIC DNA]</scope>
    <source>
        <strain evidence="2">1PO1SC</strain>
    </source>
</reference>
<organism evidence="1 2">
    <name type="scientific">Cytobacillus horneckiae</name>
    <dbReference type="NCBI Taxonomy" id="549687"/>
    <lineage>
        <taxon>Bacteria</taxon>
        <taxon>Bacillati</taxon>
        <taxon>Bacillota</taxon>
        <taxon>Bacilli</taxon>
        <taxon>Bacillales</taxon>
        <taxon>Bacillaceae</taxon>
        <taxon>Cytobacillus</taxon>
    </lineage>
</organism>
<comment type="caution">
    <text evidence="1">The sequence shown here is derived from an EMBL/GenBank/DDBJ whole genome shotgun (WGS) entry which is preliminary data.</text>
</comment>
<accession>A0A2N0ZN43</accession>
<dbReference type="Proteomes" id="UP000233343">
    <property type="component" value="Unassembled WGS sequence"/>
</dbReference>
<gene>
    <name evidence="1" type="ORF">CWS20_00445</name>
</gene>
<dbReference type="Gene3D" id="1.10.10.10">
    <property type="entry name" value="Winged helix-like DNA-binding domain superfamily/Winged helix DNA-binding domain"/>
    <property type="match status" value="1"/>
</dbReference>
<dbReference type="SUPFAM" id="SSF46785">
    <property type="entry name" value="Winged helix' DNA-binding domain"/>
    <property type="match status" value="1"/>
</dbReference>
<dbReference type="InterPro" id="IPR036388">
    <property type="entry name" value="WH-like_DNA-bd_sf"/>
</dbReference>
<keyword evidence="2" id="KW-1185">Reference proteome</keyword>
<dbReference type="EMBL" id="PISD01000002">
    <property type="protein sequence ID" value="PKG30917.1"/>
    <property type="molecule type" value="Genomic_DNA"/>
</dbReference>
<evidence type="ECO:0000313" key="2">
    <source>
        <dbReference type="Proteomes" id="UP000233343"/>
    </source>
</evidence>
<dbReference type="Pfam" id="PF13730">
    <property type="entry name" value="HTH_36"/>
    <property type="match status" value="1"/>
</dbReference>
<sequence>MHYLTDYQTFQSKQQLNEAVADHLSAHHYELSEIVREVLNTIARYAVKFAGAAHLKAATLAELIGKSEKTIRRAINRLHELRIIRKVATTRKLSGGQGANIIQILPASSIDDQAEVSMRQDAVEPVVASDGHIENENEPFISFKQNTVINNNTYCMFKQSVSYFVNDSQLTNKLYGIFLAQTSYIKHCYESSELLDCGIEAVMTTFKATKRKPIRNMAGYYHGVLDRVLDRLMTEVFR</sequence>
<proteinExistence type="predicted"/>
<name>A0A2N0ZN43_9BACI</name>
<dbReference type="InterPro" id="IPR036390">
    <property type="entry name" value="WH_DNA-bd_sf"/>
</dbReference>